<protein>
    <submittedName>
        <fullName evidence="2">Uncharacterized protein</fullName>
    </submittedName>
</protein>
<name>A0ABR3VGT1_HUMIN</name>
<feature type="transmembrane region" description="Helical" evidence="1">
    <location>
        <begin position="67"/>
        <end position="93"/>
    </location>
</feature>
<sequence>MVFSLFQCVDIIFAEPGDPRIAHVNETNCFNSTDIGIADIYTLTLRAPGEGAVRTSGAAPLARYAGYLLPVVLGAAMWALIPIWAALLCLLCFPFRSP</sequence>
<gene>
    <name evidence="2" type="ORF">VTJ49DRAFT_7457</name>
</gene>
<keyword evidence="1" id="KW-0812">Transmembrane</keyword>
<keyword evidence="1" id="KW-1133">Transmembrane helix</keyword>
<evidence type="ECO:0000256" key="1">
    <source>
        <dbReference type="SAM" id="Phobius"/>
    </source>
</evidence>
<keyword evidence="3" id="KW-1185">Reference proteome</keyword>
<dbReference type="EMBL" id="JAZGSY010000088">
    <property type="protein sequence ID" value="KAL1841073.1"/>
    <property type="molecule type" value="Genomic_DNA"/>
</dbReference>
<evidence type="ECO:0000313" key="3">
    <source>
        <dbReference type="Proteomes" id="UP001583172"/>
    </source>
</evidence>
<comment type="caution">
    <text evidence="2">The sequence shown here is derived from an EMBL/GenBank/DDBJ whole genome shotgun (WGS) entry which is preliminary data.</text>
</comment>
<accession>A0ABR3VGT1</accession>
<organism evidence="2 3">
    <name type="scientific">Humicola insolens</name>
    <name type="common">Soft-rot fungus</name>
    <dbReference type="NCBI Taxonomy" id="85995"/>
    <lineage>
        <taxon>Eukaryota</taxon>
        <taxon>Fungi</taxon>
        <taxon>Dikarya</taxon>
        <taxon>Ascomycota</taxon>
        <taxon>Pezizomycotina</taxon>
        <taxon>Sordariomycetes</taxon>
        <taxon>Sordariomycetidae</taxon>
        <taxon>Sordariales</taxon>
        <taxon>Chaetomiaceae</taxon>
        <taxon>Mycothermus</taxon>
    </lineage>
</organism>
<evidence type="ECO:0000313" key="2">
    <source>
        <dbReference type="EMBL" id="KAL1841073.1"/>
    </source>
</evidence>
<proteinExistence type="predicted"/>
<keyword evidence="1" id="KW-0472">Membrane</keyword>
<dbReference type="Proteomes" id="UP001583172">
    <property type="component" value="Unassembled WGS sequence"/>
</dbReference>
<reference evidence="2 3" key="1">
    <citation type="journal article" date="2024" name="Commun. Biol.">
        <title>Comparative genomic analysis of thermophilic fungi reveals convergent evolutionary adaptations and gene losses.</title>
        <authorList>
            <person name="Steindorff A.S."/>
            <person name="Aguilar-Pontes M.V."/>
            <person name="Robinson A.J."/>
            <person name="Andreopoulos B."/>
            <person name="LaButti K."/>
            <person name="Kuo A."/>
            <person name="Mondo S."/>
            <person name="Riley R."/>
            <person name="Otillar R."/>
            <person name="Haridas S."/>
            <person name="Lipzen A."/>
            <person name="Grimwood J."/>
            <person name="Schmutz J."/>
            <person name="Clum A."/>
            <person name="Reid I.D."/>
            <person name="Moisan M.C."/>
            <person name="Butler G."/>
            <person name="Nguyen T.T.M."/>
            <person name="Dewar K."/>
            <person name="Conant G."/>
            <person name="Drula E."/>
            <person name="Henrissat B."/>
            <person name="Hansel C."/>
            <person name="Singer S."/>
            <person name="Hutchinson M.I."/>
            <person name="de Vries R.P."/>
            <person name="Natvig D.O."/>
            <person name="Powell A.J."/>
            <person name="Tsang A."/>
            <person name="Grigoriev I.V."/>
        </authorList>
    </citation>
    <scope>NUCLEOTIDE SEQUENCE [LARGE SCALE GENOMIC DNA]</scope>
    <source>
        <strain evidence="2 3">CBS 620.91</strain>
    </source>
</reference>